<gene>
    <name evidence="2" type="ORF">EGYM00163_LOCUS27810</name>
</gene>
<name>A0A7S4FVN5_9EUGL</name>
<proteinExistence type="predicted"/>
<accession>A0A7S4FVN5</accession>
<sequence length="289" mass="34484">MFSSRVLLRLTRRKPRRVRQPLRHKLPFQDHNSWEQEHKTRSLEWIRKPPPMGFKSKPFTEMPIEWWQSGLGLYLCSLERDQLEEWALKALRPGVDRATQEHGNFVTRDENFKELMFQRTDLRQAILKEAEAAFGILIPNEHKRMINSIQNLVDWFLQRVEIARPMPTFAIPQAVDLFLETYSAERAKKTEQADKWKLEYKEQTYNPVLHGYDWSLEKDQEPHAWMRLYVKQQAAKMLEEERKRVQAEKEKVERERRKQESLKALAAKKAKAMAMKAAMEAEKAKKLEQ</sequence>
<evidence type="ECO:0000313" key="2">
    <source>
        <dbReference type="EMBL" id="CAE0816649.1"/>
    </source>
</evidence>
<dbReference type="EMBL" id="HBJA01079390">
    <property type="protein sequence ID" value="CAE0816649.1"/>
    <property type="molecule type" value="Transcribed_RNA"/>
</dbReference>
<keyword evidence="1" id="KW-0175">Coiled coil</keyword>
<feature type="coiled-coil region" evidence="1">
    <location>
        <begin position="230"/>
        <end position="282"/>
    </location>
</feature>
<organism evidence="2">
    <name type="scientific">Eutreptiella gymnastica</name>
    <dbReference type="NCBI Taxonomy" id="73025"/>
    <lineage>
        <taxon>Eukaryota</taxon>
        <taxon>Discoba</taxon>
        <taxon>Euglenozoa</taxon>
        <taxon>Euglenida</taxon>
        <taxon>Spirocuta</taxon>
        <taxon>Euglenophyceae</taxon>
        <taxon>Eutreptiales</taxon>
        <taxon>Eutreptiaceae</taxon>
        <taxon>Eutreptiella</taxon>
    </lineage>
</organism>
<evidence type="ECO:0000256" key="1">
    <source>
        <dbReference type="SAM" id="Coils"/>
    </source>
</evidence>
<protein>
    <submittedName>
        <fullName evidence="2">Uncharacterized protein</fullName>
    </submittedName>
</protein>
<reference evidence="2" key="1">
    <citation type="submission" date="2021-01" db="EMBL/GenBank/DDBJ databases">
        <authorList>
            <person name="Corre E."/>
            <person name="Pelletier E."/>
            <person name="Niang G."/>
            <person name="Scheremetjew M."/>
            <person name="Finn R."/>
            <person name="Kale V."/>
            <person name="Holt S."/>
            <person name="Cochrane G."/>
            <person name="Meng A."/>
            <person name="Brown T."/>
            <person name="Cohen L."/>
        </authorList>
    </citation>
    <scope>NUCLEOTIDE SEQUENCE</scope>
    <source>
        <strain evidence="2">CCMP1594</strain>
    </source>
</reference>
<dbReference type="AlphaFoldDB" id="A0A7S4FVN5"/>